<proteinExistence type="predicted"/>
<dbReference type="Gene3D" id="3.20.20.100">
    <property type="entry name" value="NADP-dependent oxidoreductase domain"/>
    <property type="match status" value="1"/>
</dbReference>
<dbReference type="Proteomes" id="UP000326757">
    <property type="component" value="Unassembled WGS sequence"/>
</dbReference>
<evidence type="ECO:0000256" key="1">
    <source>
        <dbReference type="ARBA" id="ARBA00023002"/>
    </source>
</evidence>
<dbReference type="GO" id="GO:0045290">
    <property type="term" value="F:D-arabinose 1-dehydrogenase [NAD(P)+] activity"/>
    <property type="evidence" value="ECO:0007669"/>
    <property type="project" value="InterPro"/>
</dbReference>
<dbReference type="SUPFAM" id="SSF51430">
    <property type="entry name" value="NAD(P)-linked oxidoreductase"/>
    <property type="match status" value="1"/>
</dbReference>
<feature type="signal peptide" evidence="2">
    <location>
        <begin position="1"/>
        <end position="28"/>
    </location>
</feature>
<feature type="chain" id="PRO_5024976299" description="NADP-dependent oxidoreductase domain-containing protein" evidence="2">
    <location>
        <begin position="29"/>
        <end position="526"/>
    </location>
</feature>
<dbReference type="InterPro" id="IPR023210">
    <property type="entry name" value="NADP_OxRdtase_dom"/>
</dbReference>
<accession>A0A5N6KFF9</accession>
<protein>
    <recommendedName>
        <fullName evidence="3">NADP-dependent oxidoreductase domain-containing protein</fullName>
    </recommendedName>
</protein>
<dbReference type="GO" id="GO:0005829">
    <property type="term" value="C:cytosol"/>
    <property type="evidence" value="ECO:0007669"/>
    <property type="project" value="TreeGrafter"/>
</dbReference>
<dbReference type="PANTHER" id="PTHR42686">
    <property type="entry name" value="GH17980P-RELATED"/>
    <property type="match status" value="1"/>
</dbReference>
<dbReference type="EMBL" id="VIGI01000003">
    <property type="protein sequence ID" value="KAB8302321.1"/>
    <property type="molecule type" value="Genomic_DNA"/>
</dbReference>
<dbReference type="InterPro" id="IPR044480">
    <property type="entry name" value="Ara2-like"/>
</dbReference>
<dbReference type="CDD" id="cd19164">
    <property type="entry name" value="AKR_ARA2"/>
    <property type="match status" value="1"/>
</dbReference>
<feature type="domain" description="NADP-dependent oxidoreductase" evidence="3">
    <location>
        <begin position="135"/>
        <end position="428"/>
    </location>
</feature>
<gene>
    <name evidence="4" type="ORF">EYC80_005754</name>
</gene>
<dbReference type="PANTHER" id="PTHR42686:SF1">
    <property type="entry name" value="GH17980P-RELATED"/>
    <property type="match status" value="1"/>
</dbReference>
<keyword evidence="1" id="KW-0560">Oxidoreductase</keyword>
<evidence type="ECO:0000313" key="4">
    <source>
        <dbReference type="EMBL" id="KAB8302321.1"/>
    </source>
</evidence>
<dbReference type="InterPro" id="IPR020471">
    <property type="entry name" value="AKR"/>
</dbReference>
<evidence type="ECO:0000256" key="2">
    <source>
        <dbReference type="SAM" id="SignalP"/>
    </source>
</evidence>
<dbReference type="FunFam" id="3.20.20.100:FF:000037">
    <property type="entry name" value="L-galactose dehydrogenase (L-GalDH)"/>
    <property type="match status" value="1"/>
</dbReference>
<organism evidence="4 5">
    <name type="scientific">Monilinia laxa</name>
    <name type="common">Brown rot fungus</name>
    <name type="synonym">Sclerotinia laxa</name>
    <dbReference type="NCBI Taxonomy" id="61186"/>
    <lineage>
        <taxon>Eukaryota</taxon>
        <taxon>Fungi</taxon>
        <taxon>Dikarya</taxon>
        <taxon>Ascomycota</taxon>
        <taxon>Pezizomycotina</taxon>
        <taxon>Leotiomycetes</taxon>
        <taxon>Helotiales</taxon>
        <taxon>Sclerotiniaceae</taxon>
        <taxon>Monilinia</taxon>
    </lineage>
</organism>
<dbReference type="AlphaFoldDB" id="A0A5N6KFF9"/>
<keyword evidence="5" id="KW-1185">Reference proteome</keyword>
<dbReference type="Pfam" id="PF00248">
    <property type="entry name" value="Aldo_ket_red"/>
    <property type="match status" value="1"/>
</dbReference>
<dbReference type="InterPro" id="IPR036812">
    <property type="entry name" value="NAD(P)_OxRdtase_dom_sf"/>
</dbReference>
<evidence type="ECO:0000259" key="3">
    <source>
        <dbReference type="Pfam" id="PF00248"/>
    </source>
</evidence>
<name>A0A5N6KFF9_MONLA</name>
<dbReference type="GO" id="GO:0070485">
    <property type="term" value="P:dehydro-D-arabinono-1,4-lactone biosynthetic process"/>
    <property type="evidence" value="ECO:0007669"/>
    <property type="project" value="TreeGrafter"/>
</dbReference>
<reference evidence="4 5" key="1">
    <citation type="submission" date="2019-06" db="EMBL/GenBank/DDBJ databases">
        <title>Genome Sequence of the Brown Rot Fungal Pathogen Monilinia laxa.</title>
        <authorList>
            <person name="De Miccolis Angelini R.M."/>
            <person name="Landi L."/>
            <person name="Abate D."/>
            <person name="Pollastro S."/>
            <person name="Romanazzi G."/>
            <person name="Faretra F."/>
        </authorList>
    </citation>
    <scope>NUCLEOTIDE SEQUENCE [LARGE SCALE GENOMIC DNA]</scope>
    <source>
        <strain evidence="4 5">Mlax316</strain>
    </source>
</reference>
<comment type="caution">
    <text evidence="4">The sequence shown here is derived from an EMBL/GenBank/DDBJ whole genome shotgun (WGS) entry which is preliminary data.</text>
</comment>
<evidence type="ECO:0000313" key="5">
    <source>
        <dbReference type="Proteomes" id="UP000326757"/>
    </source>
</evidence>
<keyword evidence="2" id="KW-0732">Signal</keyword>
<sequence>MVFMLIPCLTVSSRLLSSLLVSSRLVSSRLVSSPFSRFSYTRANKRDNIVLHSEINLVDSLSVHSRFKRDTIKQNSAGQFMSFPYNKIRQANIHSYKQTSIHTSSIHSFSTLTATPCLFEFKMATRPPLSTVLPPLICGTATFNNQYNADPFSLPTNAIVQRALESGVNAFDTSPYYGPSEEILGRALQQPQILAHHPRSTYHLITKCGRIAGSEFDYSPAWIKHSISRSLTRLHTTYLDVVYLHDVEFVSPPEVLEAIACLRDLQAQGTIHYIGISGYPVPVLCDLAEKILQETGKPLDCVMSYANFTIQNHELYTSGLTRLRKAGVDCVPNASVLGMGLLRSSGVPDNGKEDWHPSPKELRARVQKAARWIEERGERLEVVAIRWGLERWALDGKVGSEPIGVSVMGVSNIGELEETLRVWNSVLDGISLPGRQVEESKKQWSLKRRVEVEELAKGIREILGDYQDYAWASPGEGFGGAIDEEKAGAVSTIKDSGKLADFNFILLSLILLTHYYKVGKHGRIRS</sequence>
<dbReference type="OrthoDB" id="5286008at2759"/>